<dbReference type="PIRSF" id="PIRSF028451">
    <property type="entry name" value="UCP028451"/>
    <property type="match status" value="1"/>
</dbReference>
<comment type="caution">
    <text evidence="1">The sequence shown here is derived from an EMBL/GenBank/DDBJ whole genome shotgun (WGS) entry which is preliminary data.</text>
</comment>
<evidence type="ECO:0000313" key="2">
    <source>
        <dbReference type="Proteomes" id="UP000466586"/>
    </source>
</evidence>
<dbReference type="PANTHER" id="PTHR36452:SF1">
    <property type="entry name" value="DUF2461 DOMAIN-CONTAINING PROTEIN"/>
    <property type="match status" value="1"/>
</dbReference>
<dbReference type="Pfam" id="PF09365">
    <property type="entry name" value="DUF2461"/>
    <property type="match status" value="1"/>
</dbReference>
<name>A0A7K1Y5T4_9SPHI</name>
<sequence>MISKSTFEFLRLLAENNNREWFAENKPSYEDAKQNVEDFASSLIRVLSKIDPVIPADLDPAKSVFRIYRDIRFSKDKTPYKNNFGIGISPKGKSFDGASYYIQVQPGNSFIAAGDWQPPTDRLKAIRQEIDYNGSDFDEIINKPLFKKYYGTLSTEDKLKTMPKGYPVDHSHIEFLKLKSFIVLHEIKEEMFQNKKFEQHLSSVFESVQPFMLFLHNATA</sequence>
<dbReference type="RefSeq" id="WP_160842505.1">
    <property type="nucleotide sequence ID" value="NZ_WVHT01000001.1"/>
</dbReference>
<dbReference type="PANTHER" id="PTHR36452">
    <property type="entry name" value="CHROMOSOME 12, WHOLE GENOME SHOTGUN SEQUENCE"/>
    <property type="match status" value="1"/>
</dbReference>
<dbReference type="EMBL" id="WVHT01000001">
    <property type="protein sequence ID" value="MXV49388.1"/>
    <property type="molecule type" value="Genomic_DNA"/>
</dbReference>
<proteinExistence type="predicted"/>
<evidence type="ECO:0000313" key="1">
    <source>
        <dbReference type="EMBL" id="MXV49388.1"/>
    </source>
</evidence>
<dbReference type="NCBIfam" id="TIGR02453">
    <property type="entry name" value="TIGR02453 family protein"/>
    <property type="match status" value="1"/>
</dbReference>
<gene>
    <name evidence="1" type="ORF">GS399_00270</name>
</gene>
<accession>A0A7K1Y5T4</accession>
<protein>
    <submittedName>
        <fullName evidence="1">TIGR02453 family protein</fullName>
    </submittedName>
</protein>
<dbReference type="InterPro" id="IPR015996">
    <property type="entry name" value="UCP028451"/>
</dbReference>
<reference evidence="1 2" key="1">
    <citation type="submission" date="2019-11" db="EMBL/GenBank/DDBJ databases">
        <title>Pedobacter sp. HMF7647 Genome sequencing and assembly.</title>
        <authorList>
            <person name="Kang H."/>
            <person name="Kim H."/>
            <person name="Joh K."/>
        </authorList>
    </citation>
    <scope>NUCLEOTIDE SEQUENCE [LARGE SCALE GENOMIC DNA]</scope>
    <source>
        <strain evidence="1 2">HMF7647</strain>
    </source>
</reference>
<keyword evidence="2" id="KW-1185">Reference proteome</keyword>
<dbReference type="AlphaFoldDB" id="A0A7K1Y5T4"/>
<organism evidence="1 2">
    <name type="scientific">Hufsiella arboris</name>
    <dbReference type="NCBI Taxonomy" id="2695275"/>
    <lineage>
        <taxon>Bacteria</taxon>
        <taxon>Pseudomonadati</taxon>
        <taxon>Bacteroidota</taxon>
        <taxon>Sphingobacteriia</taxon>
        <taxon>Sphingobacteriales</taxon>
        <taxon>Sphingobacteriaceae</taxon>
        <taxon>Hufsiella</taxon>
    </lineage>
</organism>
<dbReference type="Proteomes" id="UP000466586">
    <property type="component" value="Unassembled WGS sequence"/>
</dbReference>
<dbReference type="InterPro" id="IPR012808">
    <property type="entry name" value="CHP02453"/>
</dbReference>